<organism evidence="7 8">
    <name type="scientific">Psychrilyobacter piezotolerans</name>
    <dbReference type="NCBI Taxonomy" id="2293438"/>
    <lineage>
        <taxon>Bacteria</taxon>
        <taxon>Fusobacteriati</taxon>
        <taxon>Fusobacteriota</taxon>
        <taxon>Fusobacteriia</taxon>
        <taxon>Fusobacteriales</taxon>
        <taxon>Fusobacteriaceae</taxon>
        <taxon>Psychrilyobacter</taxon>
    </lineage>
</organism>
<protein>
    <recommendedName>
        <fullName evidence="6">Cell division protein FtsQ/DivIB C-terminal domain-containing protein</fullName>
    </recommendedName>
</protein>
<evidence type="ECO:0000259" key="6">
    <source>
        <dbReference type="Pfam" id="PF03799"/>
    </source>
</evidence>
<keyword evidence="4" id="KW-0472">Membrane</keyword>
<evidence type="ECO:0000313" key="7">
    <source>
        <dbReference type="EMBL" id="REI40252.1"/>
    </source>
</evidence>
<dbReference type="EMBL" id="QUAJ01000022">
    <property type="protein sequence ID" value="REI40252.1"/>
    <property type="molecule type" value="Genomic_DNA"/>
</dbReference>
<name>A0ABX9KEX2_9FUSO</name>
<dbReference type="PANTHER" id="PTHR37820">
    <property type="entry name" value="CELL DIVISION PROTEIN DIVIB"/>
    <property type="match status" value="1"/>
</dbReference>
<evidence type="ECO:0000256" key="2">
    <source>
        <dbReference type="ARBA" id="ARBA00022618"/>
    </source>
</evidence>
<evidence type="ECO:0000313" key="8">
    <source>
        <dbReference type="Proteomes" id="UP000263486"/>
    </source>
</evidence>
<keyword evidence="1" id="KW-1003">Cell membrane</keyword>
<comment type="caution">
    <text evidence="7">The sequence shown here is derived from an EMBL/GenBank/DDBJ whole genome shotgun (WGS) entry which is preliminary data.</text>
</comment>
<dbReference type="InterPro" id="IPR005548">
    <property type="entry name" value="Cell_div_FtsQ/DivIB_C"/>
</dbReference>
<evidence type="ECO:0000256" key="4">
    <source>
        <dbReference type="ARBA" id="ARBA00022989"/>
    </source>
</evidence>
<keyword evidence="2" id="KW-0132">Cell division</keyword>
<evidence type="ECO:0000256" key="3">
    <source>
        <dbReference type="ARBA" id="ARBA00022692"/>
    </source>
</evidence>
<dbReference type="Proteomes" id="UP000263486">
    <property type="component" value="Unassembled WGS sequence"/>
</dbReference>
<keyword evidence="8" id="KW-1185">Reference proteome</keyword>
<gene>
    <name evidence="7" type="ORF">DYH56_11820</name>
</gene>
<dbReference type="InterPro" id="IPR050487">
    <property type="entry name" value="FtsQ_DivIB"/>
</dbReference>
<accession>A0ABX9KEX2</accession>
<dbReference type="PANTHER" id="PTHR37820:SF1">
    <property type="entry name" value="CELL DIVISION PROTEIN FTSQ"/>
    <property type="match status" value="1"/>
</dbReference>
<dbReference type="Pfam" id="PF03799">
    <property type="entry name" value="FtsQ_DivIB_C"/>
    <property type="match status" value="1"/>
</dbReference>
<sequence length="231" mass="27506">MNMKKILQIIFIGIICWYTYTEYGDFKKASLFDVTEVNINVKNLELIDDLVKGIKTLKGRNILEIDKEKMKEKILEDVRVKDVVIKTWMPDILIFNIKEKEPFVYIEYRGKIYISDELGKVYGYMKESKKYNMPLFRIDHEDEIKKFIEIMEKISFKDEISQVYKVDNGIAITTNTGLKIITNIDVATKKYGVVKKLYDQVRPKNRNKKQIEYIDLRFEDYIIKRVEGDQR</sequence>
<keyword evidence="4" id="KW-1133">Transmembrane helix</keyword>
<proteinExistence type="predicted"/>
<feature type="domain" description="Cell division protein FtsQ/DivIB C-terminal" evidence="6">
    <location>
        <begin position="112"/>
        <end position="217"/>
    </location>
</feature>
<keyword evidence="5" id="KW-0131">Cell cycle</keyword>
<keyword evidence="3" id="KW-0812">Transmembrane</keyword>
<evidence type="ECO:0000256" key="1">
    <source>
        <dbReference type="ARBA" id="ARBA00022475"/>
    </source>
</evidence>
<reference evidence="7 8" key="1">
    <citation type="submission" date="2018-08" db="EMBL/GenBank/DDBJ databases">
        <title>Draft genome sequence of Psychrilyobacter sp. strain SD5 isolated from Black Sea water.</title>
        <authorList>
            <person name="Yadav S."/>
            <person name="Villanueva L."/>
            <person name="Damste J.S.S."/>
        </authorList>
    </citation>
    <scope>NUCLEOTIDE SEQUENCE [LARGE SCALE GENOMIC DNA]</scope>
    <source>
        <strain evidence="7 8">SD5</strain>
    </source>
</reference>
<evidence type="ECO:0000256" key="5">
    <source>
        <dbReference type="ARBA" id="ARBA00023306"/>
    </source>
</evidence>